<comment type="subunit">
    <text evidence="16">Heterodimer composed of CysD, the smaller subunit, and CysN.</text>
</comment>
<evidence type="ECO:0000256" key="12">
    <source>
        <dbReference type="ARBA" id="ARBA00023134"/>
    </source>
</evidence>
<accession>A0A8J3CT89</accession>
<evidence type="ECO:0000256" key="15">
    <source>
        <dbReference type="ARBA" id="ARBA00049370"/>
    </source>
</evidence>
<dbReference type="NCBIfam" id="TIGR02034">
    <property type="entry name" value="CysN"/>
    <property type="match status" value="1"/>
</dbReference>
<keyword evidence="17" id="KW-0597">Phosphoprotein</keyword>
<dbReference type="EMBL" id="BMZH01000010">
    <property type="protein sequence ID" value="GHA99618.1"/>
    <property type="molecule type" value="Genomic_DNA"/>
</dbReference>
<dbReference type="SUPFAM" id="SSF50465">
    <property type="entry name" value="EF-Tu/eEF-1alpha/eIF2-gamma C-terminal domain"/>
    <property type="match status" value="1"/>
</dbReference>
<dbReference type="GO" id="GO:0070814">
    <property type="term" value="P:hydrogen sulfide biosynthetic process"/>
    <property type="evidence" value="ECO:0007669"/>
    <property type="project" value="UniProtKB-UniRule"/>
</dbReference>
<comment type="function">
    <text evidence="2">APS kinase catalyzes the synthesis of activated sulfate.</text>
</comment>
<dbReference type="InterPro" id="IPR027417">
    <property type="entry name" value="P-loop_NTPase"/>
</dbReference>
<dbReference type="InterPro" id="IPR050100">
    <property type="entry name" value="TRAFAC_GTPase_members"/>
</dbReference>
<evidence type="ECO:0000256" key="13">
    <source>
        <dbReference type="ARBA" id="ARBA00023268"/>
    </source>
</evidence>
<comment type="catalytic activity">
    <reaction evidence="1 17">
        <text>adenosine 5'-phosphosulfate + ATP = 3'-phosphoadenylyl sulfate + ADP + H(+)</text>
        <dbReference type="Rhea" id="RHEA:24152"/>
        <dbReference type="ChEBI" id="CHEBI:15378"/>
        <dbReference type="ChEBI" id="CHEBI:30616"/>
        <dbReference type="ChEBI" id="CHEBI:58243"/>
        <dbReference type="ChEBI" id="CHEBI:58339"/>
        <dbReference type="ChEBI" id="CHEBI:456216"/>
        <dbReference type="EC" id="2.7.1.25"/>
    </reaction>
</comment>
<dbReference type="NCBIfam" id="NF004035">
    <property type="entry name" value="PRK05506.1"/>
    <property type="match status" value="1"/>
</dbReference>
<dbReference type="GO" id="GO:0000103">
    <property type="term" value="P:sulfate assimilation"/>
    <property type="evidence" value="ECO:0007669"/>
    <property type="project" value="UniProtKB-UniRule"/>
</dbReference>
<reference evidence="19" key="2">
    <citation type="submission" date="2020-09" db="EMBL/GenBank/DDBJ databases">
        <authorList>
            <person name="Sun Q."/>
            <person name="Kim S."/>
        </authorList>
    </citation>
    <scope>NUCLEOTIDE SEQUENCE</scope>
    <source>
        <strain evidence="19">KCTC 32513</strain>
    </source>
</reference>
<dbReference type="GO" id="GO:0004781">
    <property type="term" value="F:sulfate adenylyltransferase (ATP) activity"/>
    <property type="evidence" value="ECO:0007669"/>
    <property type="project" value="UniProtKB-UniRule"/>
</dbReference>
<evidence type="ECO:0000256" key="1">
    <source>
        <dbReference type="ARBA" id="ARBA00001823"/>
    </source>
</evidence>
<dbReference type="InterPro" id="IPR002891">
    <property type="entry name" value="APS"/>
</dbReference>
<dbReference type="PRINTS" id="PR00315">
    <property type="entry name" value="ELONGATNFCT"/>
</dbReference>
<dbReference type="HAMAP" id="MF_00065">
    <property type="entry name" value="Adenylyl_sulf_kinase"/>
    <property type="match status" value="1"/>
</dbReference>
<evidence type="ECO:0000256" key="17">
    <source>
        <dbReference type="HAMAP-Rule" id="MF_00065"/>
    </source>
</evidence>
<evidence type="ECO:0000256" key="10">
    <source>
        <dbReference type="ARBA" id="ARBA00022777"/>
    </source>
</evidence>
<dbReference type="InterPro" id="IPR011779">
    <property type="entry name" value="SO4_adenylTrfase_lsu"/>
</dbReference>
<dbReference type="NCBIfam" id="NF003013">
    <property type="entry name" value="PRK03846.1"/>
    <property type="match status" value="1"/>
</dbReference>
<sequence>MAHQDPLIASDIKAYLDAQARKSFLRVFTCGSVDDGKSTLIGRLLYDSKLIYEDQMAAIERDSKTSGTTGERPDLALLVDGLAAEREQGITIDVAYRFFSTDKRKFIIADTPGHVQYTRNMATGASTADVAILLIDARYGVVEQTRRHAFIASLLGIPQVVVAVNKMDLVDFDQGAFNAIDVDFRAFASQLSFQDIMTIPVSALDGDNVTTRSDKADWYKGPSLLSFLETVDVDRESLEAPLRLPVQWVNRPNLDFRGFSGTIASGTVSKGQEIIAMPSGKRSRVKDIVLYKDSLDHARQDQAVTLTLEDEIDISRGDMICSTDHPTDVADQFQAHLIWMDDDKLFPGRQYIIRTNNTAVNGSVTALKHRIDIEDFSESAAKTLELNEIGVVTLSLSKPIPFDPYVQNRSTGAFIVVDRLTNRTVGAGMLDFALRRARNIVRQDLVVTRDSRAAQKGQQPTVLWFTGLSGSGKSTIANVVDKALFERGHHTYTLDGDNVRHGLNRDLGFTKEDRIENIRRIGEVSKLMSNAGLIVMCSFISPYRAERQMVRDILGEDEFFEIFIDTPLAVAEDRDVKGLYKRARAGEIKNFTGIDSEYQPPENPDLRIDTTQTSADEAAEQILDLLRSRHRLDEAQNVVTDGGGI</sequence>
<comment type="similarity">
    <text evidence="4">In the N-terminal section; belongs to the TRAFAC class translation factor GTPase superfamily. Classic translation factor GTPase family. CysN/NodQ subfamily.</text>
</comment>
<dbReference type="EC" id="2.7.7.4" evidence="16"/>
<dbReference type="InterPro" id="IPR031157">
    <property type="entry name" value="G_TR_CS"/>
</dbReference>
<feature type="binding site" evidence="16">
    <location>
        <begin position="110"/>
        <end position="114"/>
    </location>
    <ligand>
        <name>GTP</name>
        <dbReference type="ChEBI" id="CHEBI:37565"/>
    </ligand>
</feature>
<protein>
    <recommendedName>
        <fullName evidence="16 17">Multifunctional fusion protein</fullName>
    </recommendedName>
    <domain>
        <recommendedName>
            <fullName evidence="16">Sulfate adenylyltransferase subunit 1</fullName>
            <ecNumber evidence="16">2.7.7.4</ecNumber>
        </recommendedName>
        <alternativeName>
            <fullName evidence="16">ATP-sulfurylase large subunit</fullName>
        </alternativeName>
        <alternativeName>
            <fullName evidence="16">Sulfate adenylate transferase</fullName>
            <shortName evidence="16">SAT</shortName>
        </alternativeName>
    </domain>
    <domain>
        <recommendedName>
            <fullName evidence="17">Adenylyl-sulfate kinase</fullName>
            <ecNumber evidence="17">2.7.1.25</ecNumber>
        </recommendedName>
        <alternativeName>
            <fullName evidence="17">APS kinase</fullName>
        </alternativeName>
        <alternativeName>
            <fullName evidence="17">ATP adenosine-5'-phosphosulfate 3'-phosphotransferase</fullName>
        </alternativeName>
        <alternativeName>
            <fullName evidence="17">Adenosine-5'-phosphosulfate kinase</fullName>
        </alternativeName>
    </domain>
</protein>
<dbReference type="FunFam" id="3.40.50.300:FF:000212">
    <property type="entry name" value="Adenylyl-sulfate kinase"/>
    <property type="match status" value="1"/>
</dbReference>
<dbReference type="GO" id="GO:0003924">
    <property type="term" value="F:GTPase activity"/>
    <property type="evidence" value="ECO:0007669"/>
    <property type="project" value="InterPro"/>
</dbReference>
<evidence type="ECO:0000256" key="9">
    <source>
        <dbReference type="ARBA" id="ARBA00022741"/>
    </source>
</evidence>
<dbReference type="UniPathway" id="UPA00140">
    <property type="reaction ID" value="UER00204"/>
</dbReference>
<evidence type="ECO:0000256" key="7">
    <source>
        <dbReference type="ARBA" id="ARBA00022679"/>
    </source>
</evidence>
<dbReference type="PROSITE" id="PS00301">
    <property type="entry name" value="G_TR_1"/>
    <property type="match status" value="1"/>
</dbReference>
<evidence type="ECO:0000256" key="16">
    <source>
        <dbReference type="HAMAP-Rule" id="MF_00062"/>
    </source>
</evidence>
<name>A0A8J3CT89_9PROT</name>
<dbReference type="InterPro" id="IPR009000">
    <property type="entry name" value="Transl_B-barrel_sf"/>
</dbReference>
<dbReference type="Pfam" id="PF01583">
    <property type="entry name" value="APS_kinase"/>
    <property type="match status" value="1"/>
</dbReference>
<comment type="function">
    <text evidence="16">With CysD forms the ATP sulfurylase (ATPS) that catalyzes the adenylation of sulfate producing adenosine 5'-phosphosulfate (APS) and diphosphate, the first enzymatic step in sulfur assimilation pathway. APS synthesis involves the formation of a high-energy phosphoric-sulfuric acid anhydride bond driven by GTP hydrolysis by CysN coupled to ATP hydrolysis by CysD.</text>
</comment>
<keyword evidence="13" id="KW-0511">Multifunctional enzyme</keyword>
<dbReference type="CDD" id="cd02027">
    <property type="entry name" value="APSK"/>
    <property type="match status" value="1"/>
</dbReference>
<dbReference type="SUPFAM" id="SSF50447">
    <property type="entry name" value="Translation proteins"/>
    <property type="match status" value="1"/>
</dbReference>
<dbReference type="GO" id="GO:0005525">
    <property type="term" value="F:GTP binding"/>
    <property type="evidence" value="ECO:0007669"/>
    <property type="project" value="UniProtKB-UniRule"/>
</dbReference>
<dbReference type="InterPro" id="IPR044139">
    <property type="entry name" value="CysN_NoDQ_III"/>
</dbReference>
<keyword evidence="7 16" id="KW-0808">Transferase</keyword>
<dbReference type="InterPro" id="IPR059117">
    <property type="entry name" value="APS_kinase_dom"/>
</dbReference>
<evidence type="ECO:0000256" key="11">
    <source>
        <dbReference type="ARBA" id="ARBA00022840"/>
    </source>
</evidence>
<dbReference type="NCBIfam" id="TIGR00231">
    <property type="entry name" value="small_GTP"/>
    <property type="match status" value="1"/>
</dbReference>
<evidence type="ECO:0000313" key="20">
    <source>
        <dbReference type="Proteomes" id="UP000634004"/>
    </source>
</evidence>
<feature type="binding site" evidence="16">
    <location>
        <begin position="31"/>
        <end position="38"/>
    </location>
    <ligand>
        <name>GTP</name>
        <dbReference type="ChEBI" id="CHEBI:37565"/>
    </ligand>
</feature>
<comment type="subunit">
    <text evidence="5">Sulfate-activating enzymes, NodP and NodQ, may be physically associated.</text>
</comment>
<keyword evidence="12 16" id="KW-0342">GTP-binding</keyword>
<evidence type="ECO:0000313" key="19">
    <source>
        <dbReference type="EMBL" id="GHA99618.1"/>
    </source>
</evidence>
<comment type="similarity">
    <text evidence="3">In the C-terminal section; belongs to the APS kinase family.</text>
</comment>
<keyword evidence="6" id="KW-0536">Nodulation</keyword>
<reference evidence="19" key="1">
    <citation type="journal article" date="2014" name="Int. J. Syst. Evol. Microbiol.">
        <title>Complete genome sequence of Corynebacterium casei LMG S-19264T (=DSM 44701T), isolated from a smear-ripened cheese.</title>
        <authorList>
            <consortium name="US DOE Joint Genome Institute (JGI-PGF)"/>
            <person name="Walter F."/>
            <person name="Albersmeier A."/>
            <person name="Kalinowski J."/>
            <person name="Ruckert C."/>
        </authorList>
    </citation>
    <scope>NUCLEOTIDE SEQUENCE</scope>
    <source>
        <strain evidence="19">KCTC 32513</strain>
    </source>
</reference>
<dbReference type="NCBIfam" id="TIGR00455">
    <property type="entry name" value="apsK"/>
    <property type="match status" value="1"/>
</dbReference>
<comment type="pathway">
    <text evidence="17">Sulfur metabolism; hydrogen sulfide biosynthesis; sulfite from sulfate: step 2/3.</text>
</comment>
<dbReference type="Pfam" id="PF22594">
    <property type="entry name" value="GTP-eEF1A_C"/>
    <property type="match status" value="1"/>
</dbReference>
<feature type="active site" description="Phosphoserine intermediate" evidence="17">
    <location>
        <position position="541"/>
    </location>
</feature>
<comment type="similarity">
    <text evidence="16">Belongs to the TRAFAC class translation factor GTPase superfamily. Classic translation factor GTPase family. CysN/NodQ subfamily.</text>
</comment>
<evidence type="ECO:0000256" key="2">
    <source>
        <dbReference type="ARBA" id="ARBA00002357"/>
    </source>
</evidence>
<dbReference type="InterPro" id="IPR054696">
    <property type="entry name" value="GTP-eEF1A_C"/>
</dbReference>
<keyword evidence="8 16" id="KW-0548">Nucleotidyltransferase</keyword>
<comment type="catalytic activity">
    <reaction evidence="15 16">
        <text>sulfate + ATP + H(+) = adenosine 5'-phosphosulfate + diphosphate</text>
        <dbReference type="Rhea" id="RHEA:18133"/>
        <dbReference type="ChEBI" id="CHEBI:15378"/>
        <dbReference type="ChEBI" id="CHEBI:16189"/>
        <dbReference type="ChEBI" id="CHEBI:30616"/>
        <dbReference type="ChEBI" id="CHEBI:33019"/>
        <dbReference type="ChEBI" id="CHEBI:58243"/>
        <dbReference type="EC" id="2.7.7.4"/>
    </reaction>
</comment>
<dbReference type="CDD" id="cd04166">
    <property type="entry name" value="CysN_ATPS"/>
    <property type="match status" value="1"/>
</dbReference>
<dbReference type="RefSeq" id="WP_189498586.1">
    <property type="nucleotide sequence ID" value="NZ_BMZH01000010.1"/>
</dbReference>
<evidence type="ECO:0000256" key="6">
    <source>
        <dbReference type="ARBA" id="ARBA00022458"/>
    </source>
</evidence>
<dbReference type="NCBIfam" id="NF003478">
    <property type="entry name" value="PRK05124.1"/>
    <property type="match status" value="1"/>
</dbReference>
<comment type="pathway">
    <text evidence="16">Sulfur metabolism; hydrogen sulfide biosynthesis; sulfite from sulfate: step 1/3.</text>
</comment>
<proteinExistence type="inferred from homology"/>
<comment type="function">
    <text evidence="14">Proposed to provide activated sulfate for transfer to Nod factor. ATP sulfurylase may be the GTPase, regulating ATP sulfurylase activity.</text>
</comment>
<gene>
    <name evidence="17" type="primary">cysC</name>
    <name evidence="16" type="synonym">cysN</name>
    <name evidence="19" type="ORF">GCM10009069_23020</name>
</gene>
<keyword evidence="20" id="KW-1185">Reference proteome</keyword>
<dbReference type="Proteomes" id="UP000634004">
    <property type="component" value="Unassembled WGS sequence"/>
</dbReference>
<dbReference type="InterPro" id="IPR005225">
    <property type="entry name" value="Small_GTP-bd"/>
</dbReference>
<dbReference type="GO" id="GO:0005524">
    <property type="term" value="F:ATP binding"/>
    <property type="evidence" value="ECO:0007669"/>
    <property type="project" value="UniProtKB-UniRule"/>
</dbReference>
<dbReference type="Gene3D" id="2.40.30.10">
    <property type="entry name" value="Translation factors"/>
    <property type="match status" value="2"/>
</dbReference>
<dbReference type="SUPFAM" id="SSF52540">
    <property type="entry name" value="P-loop containing nucleoside triphosphate hydrolases"/>
    <property type="match status" value="2"/>
</dbReference>
<keyword evidence="10 17" id="KW-0418">Kinase</keyword>
<dbReference type="InterPro" id="IPR009001">
    <property type="entry name" value="Transl_elong_EF1A/Init_IF2_C"/>
</dbReference>
<dbReference type="InterPro" id="IPR044138">
    <property type="entry name" value="CysN_II"/>
</dbReference>
<feature type="domain" description="Tr-type G" evidence="18">
    <location>
        <begin position="22"/>
        <end position="239"/>
    </location>
</feature>
<dbReference type="PROSITE" id="PS51722">
    <property type="entry name" value="G_TR_2"/>
    <property type="match status" value="1"/>
</dbReference>
<organism evidence="19 20">
    <name type="scientific">Algimonas arctica</name>
    <dbReference type="NCBI Taxonomy" id="1479486"/>
    <lineage>
        <taxon>Bacteria</taxon>
        <taxon>Pseudomonadati</taxon>
        <taxon>Pseudomonadota</taxon>
        <taxon>Alphaproteobacteria</taxon>
        <taxon>Maricaulales</taxon>
        <taxon>Robiginitomaculaceae</taxon>
        <taxon>Algimonas</taxon>
    </lineage>
</organism>
<feature type="binding site" evidence="16">
    <location>
        <begin position="165"/>
        <end position="168"/>
    </location>
    <ligand>
        <name>GTP</name>
        <dbReference type="ChEBI" id="CHEBI:37565"/>
    </ligand>
</feature>
<comment type="function">
    <text evidence="17">Catalyzes the synthesis of activated sulfate.</text>
</comment>
<keyword evidence="11 16" id="KW-0067">ATP-binding</keyword>
<evidence type="ECO:0000256" key="8">
    <source>
        <dbReference type="ARBA" id="ARBA00022695"/>
    </source>
</evidence>
<evidence type="ECO:0000259" key="18">
    <source>
        <dbReference type="PROSITE" id="PS51722"/>
    </source>
</evidence>
<dbReference type="Gene3D" id="3.40.50.300">
    <property type="entry name" value="P-loop containing nucleotide triphosphate hydrolases"/>
    <property type="match status" value="2"/>
</dbReference>
<dbReference type="GO" id="GO:0004020">
    <property type="term" value="F:adenylylsulfate kinase activity"/>
    <property type="evidence" value="ECO:0007669"/>
    <property type="project" value="UniProtKB-UniRule"/>
</dbReference>
<dbReference type="PANTHER" id="PTHR23115">
    <property type="entry name" value="TRANSLATION FACTOR"/>
    <property type="match status" value="1"/>
</dbReference>
<feature type="binding site" evidence="17">
    <location>
        <begin position="467"/>
        <end position="474"/>
    </location>
    <ligand>
        <name>ATP</name>
        <dbReference type="ChEBI" id="CHEBI:30616"/>
    </ligand>
</feature>
<evidence type="ECO:0000256" key="4">
    <source>
        <dbReference type="ARBA" id="ARBA00007237"/>
    </source>
</evidence>
<evidence type="ECO:0000256" key="5">
    <source>
        <dbReference type="ARBA" id="ARBA00011760"/>
    </source>
</evidence>
<dbReference type="EC" id="2.7.1.25" evidence="17"/>
<comment type="caution">
    <text evidence="19">The sequence shown here is derived from an EMBL/GenBank/DDBJ whole genome shotgun (WGS) entry which is preliminary data.</text>
</comment>
<evidence type="ECO:0000256" key="3">
    <source>
        <dbReference type="ARBA" id="ARBA00005438"/>
    </source>
</evidence>
<dbReference type="InterPro" id="IPR000795">
    <property type="entry name" value="T_Tr_GTP-bd_dom"/>
</dbReference>
<dbReference type="CDD" id="cd03695">
    <property type="entry name" value="CysN_NodQ_II"/>
    <property type="match status" value="1"/>
</dbReference>
<dbReference type="HAMAP" id="MF_00062">
    <property type="entry name" value="Sulf_adenylyltr_sub1"/>
    <property type="match status" value="1"/>
</dbReference>
<comment type="similarity">
    <text evidence="17">Belongs to the APS kinase family.</text>
</comment>
<evidence type="ECO:0000256" key="14">
    <source>
        <dbReference type="ARBA" id="ARBA00024872"/>
    </source>
</evidence>
<keyword evidence="9 16" id="KW-0547">Nucleotide-binding</keyword>
<dbReference type="Pfam" id="PF00009">
    <property type="entry name" value="GTP_EFTU"/>
    <property type="match status" value="1"/>
</dbReference>
<dbReference type="CDD" id="cd04095">
    <property type="entry name" value="CysN_NoDQ_III"/>
    <property type="match status" value="1"/>
</dbReference>
<dbReference type="FunFam" id="3.40.50.300:FF:000119">
    <property type="entry name" value="Sulfate adenylyltransferase subunit 1"/>
    <property type="match status" value="1"/>
</dbReference>
<dbReference type="InterPro" id="IPR041757">
    <property type="entry name" value="CysN_GTP-bd"/>
</dbReference>
<dbReference type="AlphaFoldDB" id="A0A8J3CT89"/>